<evidence type="ECO:0000313" key="1">
    <source>
        <dbReference type="EMBL" id="GAV49495.1"/>
    </source>
</evidence>
<protein>
    <submittedName>
        <fullName evidence="1">Uncharacterized protein</fullName>
    </submittedName>
</protein>
<proteinExistence type="predicted"/>
<accession>A0A1Q3A1B3</accession>
<dbReference type="EMBL" id="BDGX01000016">
    <property type="protein sequence ID" value="GAV49495.1"/>
    <property type="molecule type" value="Genomic_DNA"/>
</dbReference>
<sequence>MAKCLVRGPQTLVSIKRFV</sequence>
<name>A0A1Q3A1B3_ZYGRO</name>
<gene>
    <name evidence="1" type="ORF">ZYGR_0P01390</name>
</gene>
<comment type="caution">
    <text evidence="1">The sequence shown here is derived from an EMBL/GenBank/DDBJ whole genome shotgun (WGS) entry which is preliminary data.</text>
</comment>
<reference evidence="1 2" key="1">
    <citation type="submission" date="2016-08" db="EMBL/GenBank/DDBJ databases">
        <title>Draft genome sequence of allopolyploid Zygosaccharomyces rouxii.</title>
        <authorList>
            <person name="Watanabe J."/>
            <person name="Uehara K."/>
            <person name="Mogi Y."/>
            <person name="Tsukioka Y."/>
        </authorList>
    </citation>
    <scope>NUCLEOTIDE SEQUENCE [LARGE SCALE GENOMIC DNA]</scope>
    <source>
        <strain evidence="1 2">NBRC 110957</strain>
    </source>
</reference>
<evidence type="ECO:0000313" key="2">
    <source>
        <dbReference type="Proteomes" id="UP000187013"/>
    </source>
</evidence>
<organism evidence="1 2">
    <name type="scientific">Zygosaccharomyces rouxii</name>
    <dbReference type="NCBI Taxonomy" id="4956"/>
    <lineage>
        <taxon>Eukaryota</taxon>
        <taxon>Fungi</taxon>
        <taxon>Dikarya</taxon>
        <taxon>Ascomycota</taxon>
        <taxon>Saccharomycotina</taxon>
        <taxon>Saccharomycetes</taxon>
        <taxon>Saccharomycetales</taxon>
        <taxon>Saccharomycetaceae</taxon>
        <taxon>Zygosaccharomyces</taxon>
    </lineage>
</organism>
<dbReference type="Proteomes" id="UP000187013">
    <property type="component" value="Unassembled WGS sequence"/>
</dbReference>
<dbReference type="AlphaFoldDB" id="A0A1Q3A1B3"/>